<accession>F8F3Y4</accession>
<sequence>MKKALVMILSLTIVGAVIAQEQAVKVSGYVNTGLKMVNDGKSDDTGILLYGDDDGSNGVTAKITVEYTGTNVGAKVSGKWNSEPKYEFDVDSDGKDETFNNVSLDTAYGWVSPFEGLKAFAGTSYAGYFDGVDDDSNDYFDSKSVSVTYANSGFVVGAGVNPVQDTTNTNYIIGAAYKMDKLFDVRFSAITAKTEFDKYSISGSLLAVDKLTLTAGFLTEGLATDADKWMDLTVAYQVMDPLKVQVIAYDYLDKEYFTVTPSLSYKLNDNVTLSGQVKYQSEGKDKVANYESIFPKAKVSYTLDKATVNASVEYDTEMEKTTALIDFVYSF</sequence>
<evidence type="ECO:0008006" key="4">
    <source>
        <dbReference type="Google" id="ProtNLM"/>
    </source>
</evidence>
<evidence type="ECO:0000313" key="3">
    <source>
        <dbReference type="Proteomes" id="UP000000503"/>
    </source>
</evidence>
<dbReference type="SUPFAM" id="SSF56935">
    <property type="entry name" value="Porins"/>
    <property type="match status" value="1"/>
</dbReference>
<dbReference type="RefSeq" id="WP_013969784.1">
    <property type="nucleotide sequence ID" value="NC_015732.1"/>
</dbReference>
<dbReference type="AlphaFoldDB" id="F8F3Y4"/>
<dbReference type="EMBL" id="CP002868">
    <property type="protein sequence ID" value="AEJ20503.1"/>
    <property type="molecule type" value="Genomic_DNA"/>
</dbReference>
<evidence type="ECO:0000256" key="1">
    <source>
        <dbReference type="SAM" id="SignalP"/>
    </source>
</evidence>
<name>F8F3Y4_GRAC1</name>
<dbReference type="Proteomes" id="UP000000503">
    <property type="component" value="Chromosome"/>
</dbReference>
<keyword evidence="3" id="KW-1185">Reference proteome</keyword>
<evidence type="ECO:0000313" key="2">
    <source>
        <dbReference type="EMBL" id="AEJ20503.1"/>
    </source>
</evidence>
<protein>
    <recommendedName>
        <fullName evidence="4">Porin</fullName>
    </recommendedName>
</protein>
<organism evidence="2 3">
    <name type="scientific">Gracilinema caldarium (strain ATCC 51460 / DSM 7334 / H1)</name>
    <name type="common">Treponema caldarium</name>
    <dbReference type="NCBI Taxonomy" id="744872"/>
    <lineage>
        <taxon>Bacteria</taxon>
        <taxon>Pseudomonadati</taxon>
        <taxon>Spirochaetota</taxon>
        <taxon>Spirochaetia</taxon>
        <taxon>Spirochaetales</taxon>
        <taxon>Breznakiellaceae</taxon>
        <taxon>Gracilinema</taxon>
    </lineage>
</organism>
<gene>
    <name evidence="2" type="ordered locus">Spica_2393</name>
</gene>
<feature type="chain" id="PRO_5003376686" description="Porin" evidence="1">
    <location>
        <begin position="20"/>
        <end position="331"/>
    </location>
</feature>
<dbReference type="KEGG" id="scd:Spica_2393"/>
<feature type="signal peptide" evidence="1">
    <location>
        <begin position="1"/>
        <end position="19"/>
    </location>
</feature>
<proteinExistence type="predicted"/>
<keyword evidence="1" id="KW-0732">Signal</keyword>
<reference evidence="3" key="1">
    <citation type="journal article" date="2013" name="Stand. Genomic Sci.">
        <title>Genome sequence of the thermophilic fresh-water bacterium Spirochaeta caldaria type strain (H1(T)), reclassification of Spirochaeta caldaria, Spirochaeta stenostrepta, and Spirochaeta zuelzerae in the genus Treponema as Treponema caldaria comb. nov., Treponema stenostrepta comb. nov., and Treponema zuelzerae comb. nov., and emendation of the genus Treponema.</title>
        <authorList>
            <person name="Abt B."/>
            <person name="Goker M."/>
            <person name="Scheuner C."/>
            <person name="Han C."/>
            <person name="Lu M."/>
            <person name="Misra M."/>
            <person name="Lapidus A."/>
            <person name="Nolan M."/>
            <person name="Lucas S."/>
            <person name="Hammon N."/>
            <person name="Deshpande S."/>
            <person name="Cheng J.F."/>
            <person name="Tapia R."/>
            <person name="Goodwin L.A."/>
            <person name="Pitluck S."/>
            <person name="Liolios K."/>
            <person name="Pagani I."/>
            <person name="Ivanova N."/>
            <person name="Mavromatis K."/>
            <person name="Mikhailova N."/>
            <person name="Huntemann M."/>
            <person name="Pati A."/>
            <person name="Chen A."/>
            <person name="Palaniappan K."/>
            <person name="Land M."/>
            <person name="Hauser L."/>
            <person name="Jeffries C.D."/>
            <person name="Rohde M."/>
            <person name="Spring S."/>
            <person name="Gronow S."/>
            <person name="Detter J.C."/>
            <person name="Bristow J."/>
            <person name="Eisen J.A."/>
            <person name="Markowitz V."/>
            <person name="Hugenholtz P."/>
            <person name="Kyrpides N.C."/>
            <person name="Woyke T."/>
            <person name="Klenk H.P."/>
        </authorList>
    </citation>
    <scope>NUCLEOTIDE SEQUENCE</scope>
    <source>
        <strain evidence="3">ATCC 51460 / DSM 7334 / H1</strain>
    </source>
</reference>
<dbReference type="HOGENOM" id="CLU_839215_0_0_12"/>